<proteinExistence type="inferred from homology"/>
<dbReference type="PRINTS" id="PR01576">
    <property type="entry name" value="PDEFORMYLASE"/>
</dbReference>
<keyword evidence="2" id="KW-0408">Iron</keyword>
<dbReference type="GO" id="GO:0046872">
    <property type="term" value="F:metal ion binding"/>
    <property type="evidence" value="ECO:0007669"/>
    <property type="project" value="UniProtKB-KW"/>
</dbReference>
<comment type="cofactor">
    <cofactor evidence="2">
        <name>Fe(2+)</name>
        <dbReference type="ChEBI" id="CHEBI:29033"/>
    </cofactor>
    <text evidence="2">Binds 1 Fe(2+) ion.</text>
</comment>
<dbReference type="EMBL" id="NRJH01000018">
    <property type="protein sequence ID" value="RIY33317.1"/>
    <property type="molecule type" value="Genomic_DNA"/>
</dbReference>
<dbReference type="Proteomes" id="UP000266258">
    <property type="component" value="Unassembled WGS sequence"/>
</dbReference>
<dbReference type="GO" id="GO:0006412">
    <property type="term" value="P:translation"/>
    <property type="evidence" value="ECO:0007669"/>
    <property type="project" value="UniProtKB-UniRule"/>
</dbReference>
<comment type="catalytic activity">
    <reaction evidence="2">
        <text>N-terminal N-formyl-L-methionyl-[peptide] + H2O = N-terminal L-methionyl-[peptide] + formate</text>
        <dbReference type="Rhea" id="RHEA:24420"/>
        <dbReference type="Rhea" id="RHEA-COMP:10639"/>
        <dbReference type="Rhea" id="RHEA-COMP:10640"/>
        <dbReference type="ChEBI" id="CHEBI:15377"/>
        <dbReference type="ChEBI" id="CHEBI:15740"/>
        <dbReference type="ChEBI" id="CHEBI:49298"/>
        <dbReference type="ChEBI" id="CHEBI:64731"/>
        <dbReference type="EC" id="3.5.1.88"/>
    </reaction>
</comment>
<dbReference type="OrthoDB" id="9804313at2"/>
<keyword evidence="2" id="KW-0479">Metal-binding</keyword>
<keyword evidence="2" id="KW-0378">Hydrolase</keyword>
<dbReference type="InterPro" id="IPR036821">
    <property type="entry name" value="Peptide_deformylase_sf"/>
</dbReference>
<dbReference type="Pfam" id="PF01327">
    <property type="entry name" value="Pep_deformylase"/>
    <property type="match status" value="1"/>
</dbReference>
<sequence>MTDTLTDIFEIEIYPEDILRARAQEYTEEEFGEQLQALGEKMLRTMYASEGIGLAANQINLAKRIIVVDVTEDKSKQYIMINPEITSAQGETAIEEGCLSVPNVRDYVTRAERITCVYYDPQGQQHTLEADGILAICIQHEIDHLNGVMFFDHLDSFKRNQAIDKVRKYKKKLQRLK</sequence>
<comment type="function">
    <text evidence="2">Removes the formyl group from the N-terminal Met of newly synthesized proteins. Requires at least a dipeptide for an efficient rate of reaction. N-terminal L-methionine is a prerequisite for activity but the enzyme has broad specificity at other positions.</text>
</comment>
<name>A0A3A1YB25_9GAMM</name>
<feature type="binding site" evidence="2">
    <location>
        <position position="98"/>
    </location>
    <ligand>
        <name>Fe cation</name>
        <dbReference type="ChEBI" id="CHEBI:24875"/>
    </ligand>
</feature>
<dbReference type="NCBIfam" id="NF001159">
    <property type="entry name" value="PRK00150.1-3"/>
    <property type="match status" value="1"/>
</dbReference>
<feature type="binding site" evidence="2">
    <location>
        <position position="140"/>
    </location>
    <ligand>
        <name>Fe cation</name>
        <dbReference type="ChEBI" id="CHEBI:24875"/>
    </ligand>
</feature>
<reference evidence="3 4" key="1">
    <citation type="submission" date="2017-08" db="EMBL/GenBank/DDBJ databases">
        <title>Reclassification of Bisgaard taxon 37 and 44.</title>
        <authorList>
            <person name="Christensen H."/>
        </authorList>
    </citation>
    <scope>NUCLEOTIDE SEQUENCE [LARGE SCALE GENOMIC DNA]</scope>
    <source>
        <strain evidence="3 4">B96_4</strain>
    </source>
</reference>
<accession>A0A3A1YB25</accession>
<evidence type="ECO:0000256" key="2">
    <source>
        <dbReference type="HAMAP-Rule" id="MF_00163"/>
    </source>
</evidence>
<feature type="binding site" evidence="2">
    <location>
        <position position="144"/>
    </location>
    <ligand>
        <name>Fe cation</name>
        <dbReference type="ChEBI" id="CHEBI:24875"/>
    </ligand>
</feature>
<dbReference type="GO" id="GO:0042586">
    <property type="term" value="F:peptide deformylase activity"/>
    <property type="evidence" value="ECO:0007669"/>
    <property type="project" value="UniProtKB-UniRule"/>
</dbReference>
<protein>
    <recommendedName>
        <fullName evidence="2">Peptide deformylase</fullName>
        <shortName evidence="2">PDF</shortName>
        <ecNumber evidence="2">3.5.1.88</ecNumber>
    </recommendedName>
    <alternativeName>
        <fullName evidence="2">Polypeptide deformylase</fullName>
    </alternativeName>
</protein>
<comment type="caution">
    <text evidence="3">The sequence shown here is derived from an EMBL/GenBank/DDBJ whole genome shotgun (WGS) entry which is preliminary data.</text>
</comment>
<dbReference type="AlphaFoldDB" id="A0A3A1YB25"/>
<dbReference type="SUPFAM" id="SSF56420">
    <property type="entry name" value="Peptide deformylase"/>
    <property type="match status" value="1"/>
</dbReference>
<feature type="active site" evidence="2">
    <location>
        <position position="141"/>
    </location>
</feature>
<dbReference type="PIRSF" id="PIRSF004749">
    <property type="entry name" value="Pep_def"/>
    <property type="match status" value="1"/>
</dbReference>
<comment type="similarity">
    <text evidence="1 2">Belongs to the polypeptide deformylase family.</text>
</comment>
<dbReference type="HAMAP" id="MF_00163">
    <property type="entry name" value="Pep_deformylase"/>
    <property type="match status" value="1"/>
</dbReference>
<keyword evidence="4" id="KW-1185">Reference proteome</keyword>
<keyword evidence="2" id="KW-0648">Protein biosynthesis</keyword>
<dbReference type="CDD" id="cd00487">
    <property type="entry name" value="Pep_deformylase"/>
    <property type="match status" value="1"/>
</dbReference>
<gene>
    <name evidence="2 3" type="primary">def</name>
    <name evidence="3" type="ORF">CJP74_02510</name>
</gene>
<dbReference type="InterPro" id="IPR023635">
    <property type="entry name" value="Peptide_deformylase"/>
</dbReference>
<evidence type="ECO:0000313" key="4">
    <source>
        <dbReference type="Proteomes" id="UP000266258"/>
    </source>
</evidence>
<dbReference type="RefSeq" id="WP_119496708.1">
    <property type="nucleotide sequence ID" value="NZ_NRJH01000018.1"/>
</dbReference>
<organism evidence="3 4">
    <name type="scientific">Psittacicella melopsittaci</name>
    <dbReference type="NCBI Taxonomy" id="2028576"/>
    <lineage>
        <taxon>Bacteria</taxon>
        <taxon>Pseudomonadati</taxon>
        <taxon>Pseudomonadota</taxon>
        <taxon>Gammaproteobacteria</taxon>
        <taxon>Pasteurellales</taxon>
        <taxon>Psittacicellaceae</taxon>
        <taxon>Psittacicella</taxon>
    </lineage>
</organism>
<evidence type="ECO:0000313" key="3">
    <source>
        <dbReference type="EMBL" id="RIY33317.1"/>
    </source>
</evidence>
<dbReference type="PANTHER" id="PTHR10458:SF22">
    <property type="entry name" value="PEPTIDE DEFORMYLASE"/>
    <property type="match status" value="1"/>
</dbReference>
<dbReference type="EC" id="3.5.1.88" evidence="2"/>
<dbReference type="Gene3D" id="3.90.45.10">
    <property type="entry name" value="Peptide deformylase"/>
    <property type="match status" value="1"/>
</dbReference>
<evidence type="ECO:0000256" key="1">
    <source>
        <dbReference type="ARBA" id="ARBA00010759"/>
    </source>
</evidence>
<dbReference type="PANTHER" id="PTHR10458">
    <property type="entry name" value="PEPTIDE DEFORMYLASE"/>
    <property type="match status" value="1"/>
</dbReference>
<dbReference type="NCBIfam" id="TIGR00079">
    <property type="entry name" value="pept_deformyl"/>
    <property type="match status" value="1"/>
</dbReference>